<gene>
    <name evidence="1" type="ORF">GOQ30_15150</name>
</gene>
<reference evidence="2" key="1">
    <citation type="submission" date="2019-05" db="EMBL/GenBank/DDBJ databases">
        <title>Flavobacterium profundi sp. nov., isolated from a deep-sea seamount.</title>
        <authorList>
            <person name="Zhang D.-C."/>
        </authorList>
    </citation>
    <scope>NUCLEOTIDE SEQUENCE [LARGE SCALE GENOMIC DNA]</scope>
    <source>
        <strain evidence="2">TP390</strain>
    </source>
</reference>
<keyword evidence="2" id="KW-1185">Reference proteome</keyword>
<dbReference type="Gene3D" id="3.40.50.1820">
    <property type="entry name" value="alpha/beta hydrolase"/>
    <property type="match status" value="1"/>
</dbReference>
<organism evidence="1 2">
    <name type="scientific">Flavobacterium profundi</name>
    <dbReference type="NCBI Taxonomy" id="1774945"/>
    <lineage>
        <taxon>Bacteria</taxon>
        <taxon>Pseudomonadati</taxon>
        <taxon>Bacteroidota</taxon>
        <taxon>Flavobacteriia</taxon>
        <taxon>Flavobacteriales</taxon>
        <taxon>Flavobacteriaceae</taxon>
        <taxon>Flavobacterium</taxon>
    </lineage>
</organism>
<name>A0A6I4IUC2_9FLAO</name>
<evidence type="ECO:0000313" key="1">
    <source>
        <dbReference type="EMBL" id="MVO10509.1"/>
    </source>
</evidence>
<protein>
    <submittedName>
        <fullName evidence="1">Uncharacterized protein</fullName>
    </submittedName>
</protein>
<dbReference type="SUPFAM" id="SSF53474">
    <property type="entry name" value="alpha/beta-Hydrolases"/>
    <property type="match status" value="1"/>
</dbReference>
<accession>A0A6I4IUC2</accession>
<proteinExistence type="predicted"/>
<evidence type="ECO:0000313" key="2">
    <source>
        <dbReference type="Proteomes" id="UP000431264"/>
    </source>
</evidence>
<dbReference type="Proteomes" id="UP000431264">
    <property type="component" value="Unassembled WGS sequence"/>
</dbReference>
<sequence length="329" mass="38384">MSRLFLLILFYSTLYSYSQEKTIADFDVKNITLLFKKDTVNVIIKSKKGEELYPKPIFLFCQGSLPIPLLKYDDESNFGITPFDSDLICEDYHLVLIGKPNIPLLSHKKDLEKNNTFLINGKFSKEYSKRNLLDFYVKRNKFVLNYLLKQHWTSKEKLVVAGHSEGSTVAAKLTEIYPKITHLIYASGNPMGRIMSMINEKRSLESDTLKQAENEIEYWETVVNDKDNMNDDFGDTNKATYQFSSPPFDYIQKIKIPVLVTYGTKDWCTPYLDFIRVDFIRKNKSNVTFNAYIGLEHNFFPVLENGKPNYAIFNWDKVAKDWLNWLKTN</sequence>
<dbReference type="EMBL" id="WQLW01000012">
    <property type="protein sequence ID" value="MVO10509.1"/>
    <property type="molecule type" value="Genomic_DNA"/>
</dbReference>
<dbReference type="OrthoDB" id="1118238at2"/>
<dbReference type="RefSeq" id="WP_140998932.1">
    <property type="nucleotide sequence ID" value="NZ_VDCZ01000012.1"/>
</dbReference>
<comment type="caution">
    <text evidence="1">The sequence shown here is derived from an EMBL/GenBank/DDBJ whole genome shotgun (WGS) entry which is preliminary data.</text>
</comment>
<dbReference type="InterPro" id="IPR029058">
    <property type="entry name" value="AB_hydrolase_fold"/>
</dbReference>
<dbReference type="AlphaFoldDB" id="A0A6I4IUC2"/>